<evidence type="ECO:0000313" key="1">
    <source>
        <dbReference type="Proteomes" id="UP000887580"/>
    </source>
</evidence>
<protein>
    <submittedName>
        <fullName evidence="2">H/ACA ribonucleoprotein complex non-core subunit NAF1</fullName>
    </submittedName>
</protein>
<accession>A0AC35FYV9</accession>
<evidence type="ECO:0000313" key="2">
    <source>
        <dbReference type="WBParaSite" id="PS1159_v2.g21876.t1"/>
    </source>
</evidence>
<proteinExistence type="predicted"/>
<organism evidence="1 2">
    <name type="scientific">Panagrolaimus sp. PS1159</name>
    <dbReference type="NCBI Taxonomy" id="55785"/>
    <lineage>
        <taxon>Eukaryota</taxon>
        <taxon>Metazoa</taxon>
        <taxon>Ecdysozoa</taxon>
        <taxon>Nematoda</taxon>
        <taxon>Chromadorea</taxon>
        <taxon>Rhabditida</taxon>
        <taxon>Tylenchina</taxon>
        <taxon>Panagrolaimomorpha</taxon>
        <taxon>Panagrolaimoidea</taxon>
        <taxon>Panagrolaimidae</taxon>
        <taxon>Panagrolaimus</taxon>
    </lineage>
</organism>
<dbReference type="Proteomes" id="UP000887580">
    <property type="component" value="Unplaced"/>
</dbReference>
<sequence length="422" mass="47981">MDSNVSITDIPHAQFSSIPIEPKISADETTLIEKSADICFPPVSIEGLIEQVSNENKPIEDLYTLDTEGNEYIASAEKVLPQPTSPSENRMLKGDLKIAAKYQWRQGNQFCDGNEEDSSSESDDEDFNKILQTKYVETDEGEEKKPKEHKKVMNNALDKEYYELPNFETLSITCLESCVIEPFGKVFQHYDALAMIKAHPNKPFLDIDTMLFTAEKIPVGRIYELIGLVNDPFYNILFASVEEALKLAVGTELFYAPTADISVTKILCLEDCRNNSKWRNMDEGLGESDDEEEDEEAKYYNNLKKQLEEYEKRKRGRSDSVSSTASRPCGPTQPKQRRSNNFTPRSQNYNCHGNRYSGVTNQWRQPSFPHYPSYQQVNPFALPPQPTYYVPHGLFNYPPPRNYAPGNTELPSNPPPPPSSEQ</sequence>
<name>A0AC35FYV9_9BILA</name>
<reference evidence="2" key="1">
    <citation type="submission" date="2022-11" db="UniProtKB">
        <authorList>
            <consortium name="WormBaseParasite"/>
        </authorList>
    </citation>
    <scope>IDENTIFICATION</scope>
</reference>
<dbReference type="WBParaSite" id="PS1159_v2.g21876.t1">
    <property type="protein sequence ID" value="PS1159_v2.g21876.t1"/>
    <property type="gene ID" value="PS1159_v2.g21876"/>
</dbReference>